<dbReference type="GO" id="GO:0016787">
    <property type="term" value="F:hydrolase activity"/>
    <property type="evidence" value="ECO:0007669"/>
    <property type="project" value="UniProtKB-KW"/>
</dbReference>
<dbReference type="Pfam" id="PF12697">
    <property type="entry name" value="Abhydrolase_6"/>
    <property type="match status" value="1"/>
</dbReference>
<gene>
    <name evidence="2" type="ORF">GCM10007147_14630</name>
</gene>
<dbReference type="InterPro" id="IPR029058">
    <property type="entry name" value="AB_hydrolase_fold"/>
</dbReference>
<feature type="domain" description="AB hydrolase-1" evidence="1">
    <location>
        <begin position="34"/>
        <end position="276"/>
    </location>
</feature>
<keyword evidence="3" id="KW-1185">Reference proteome</keyword>
<evidence type="ECO:0000313" key="3">
    <source>
        <dbReference type="Proteomes" id="UP000654947"/>
    </source>
</evidence>
<evidence type="ECO:0000259" key="1">
    <source>
        <dbReference type="Pfam" id="PF12697"/>
    </source>
</evidence>
<proteinExistence type="predicted"/>
<dbReference type="SUPFAM" id="SSF53474">
    <property type="entry name" value="alpha/beta-Hydrolases"/>
    <property type="match status" value="1"/>
</dbReference>
<comment type="caution">
    <text evidence="2">The sequence shown here is derived from an EMBL/GenBank/DDBJ whole genome shotgun (WGS) entry which is preliminary data.</text>
</comment>
<dbReference type="PANTHER" id="PTHR46438">
    <property type="entry name" value="ALPHA/BETA-HYDROLASES SUPERFAMILY PROTEIN"/>
    <property type="match status" value="1"/>
</dbReference>
<accession>A0A918XA97</accession>
<name>A0A918XA97_9ACTN</name>
<dbReference type="Gene3D" id="3.40.50.1820">
    <property type="entry name" value="alpha/beta hydrolase"/>
    <property type="match status" value="1"/>
</dbReference>
<reference evidence="2 3" key="1">
    <citation type="journal article" date="2014" name="Int. J. Syst. Evol. Microbiol.">
        <title>Complete genome sequence of Corynebacterium casei LMG S-19264T (=DSM 44701T), isolated from a smear-ripened cheese.</title>
        <authorList>
            <consortium name="US DOE Joint Genome Institute (JGI-PGF)"/>
            <person name="Walter F."/>
            <person name="Albersmeier A."/>
            <person name="Kalinowski J."/>
            <person name="Ruckert C."/>
        </authorList>
    </citation>
    <scope>NUCLEOTIDE SEQUENCE [LARGE SCALE GENOMIC DNA]</scope>
    <source>
        <strain evidence="2 3">KCTC 19473</strain>
    </source>
</reference>
<dbReference type="Proteomes" id="UP000654947">
    <property type="component" value="Unassembled WGS sequence"/>
</dbReference>
<dbReference type="AlphaFoldDB" id="A0A918XA97"/>
<organism evidence="2 3">
    <name type="scientific">Nocardiopsis kunsanensis</name>
    <dbReference type="NCBI Taxonomy" id="141693"/>
    <lineage>
        <taxon>Bacteria</taxon>
        <taxon>Bacillati</taxon>
        <taxon>Actinomycetota</taxon>
        <taxon>Actinomycetes</taxon>
        <taxon>Streptosporangiales</taxon>
        <taxon>Nocardiopsidaceae</taxon>
        <taxon>Nocardiopsis</taxon>
    </lineage>
</organism>
<protein>
    <submittedName>
        <fullName evidence="2">Hydrolase, alpha/beta fold family protein</fullName>
    </submittedName>
</protein>
<dbReference type="EMBL" id="BMXL01000005">
    <property type="protein sequence ID" value="GHD21349.1"/>
    <property type="molecule type" value="Genomic_DNA"/>
</dbReference>
<dbReference type="PRINTS" id="PR00111">
    <property type="entry name" value="ABHYDROLASE"/>
</dbReference>
<keyword evidence="2" id="KW-0378">Hydrolase</keyword>
<sequence>MSGIGSPKEAPLERFRHGELEMAVRRAGDSGPGVVLLHNGGTSHTIWRHQIADLATDHRVVAVDLPGFGDSPRPSRPIDLADHIELVSALIEHDGLPPVSLVGNCMGSAIAAGVAANSSSDVRALVMVNPLTDATFRAGGLGLLMAPDSKWAKARAPLRAALRRLRVPRAIAPLVLRYQMGPAGARAGLHHDPELTACLLRDDEAPALTDVLADLPESYRIVRGPDSPPLCTIWGARNRVLSPRAGVRLDKVLRSDRRMLVHDAGHMPMLERPDEVTGTIRSFLADAATGRLRTSPDVQR</sequence>
<dbReference type="PANTHER" id="PTHR46438:SF11">
    <property type="entry name" value="LIPASE-RELATED"/>
    <property type="match status" value="1"/>
</dbReference>
<dbReference type="InterPro" id="IPR000073">
    <property type="entry name" value="AB_hydrolase_1"/>
</dbReference>
<evidence type="ECO:0000313" key="2">
    <source>
        <dbReference type="EMBL" id="GHD21349.1"/>
    </source>
</evidence>